<evidence type="ECO:0000256" key="2">
    <source>
        <dbReference type="ARBA" id="ARBA00022884"/>
    </source>
</evidence>
<name>K2AWV0_9BACT</name>
<reference evidence="4" key="1">
    <citation type="journal article" date="2012" name="Science">
        <title>Fermentation, hydrogen, and sulfur metabolism in multiple uncultivated bacterial phyla.</title>
        <authorList>
            <person name="Wrighton K.C."/>
            <person name="Thomas B.C."/>
            <person name="Sharon I."/>
            <person name="Miller C.S."/>
            <person name="Castelle C.J."/>
            <person name="VerBerkmoes N.C."/>
            <person name="Wilkins M.J."/>
            <person name="Hettich R.L."/>
            <person name="Lipton M.S."/>
            <person name="Williams K.H."/>
            <person name="Long P.E."/>
            <person name="Banfield J.F."/>
        </authorList>
    </citation>
    <scope>NUCLEOTIDE SEQUENCE [LARGE SCALE GENOMIC DNA]</scope>
</reference>
<protein>
    <recommendedName>
        <fullName evidence="3">SsrA-binding protein</fullName>
    </recommendedName>
    <alternativeName>
        <fullName evidence="3">Small protein B</fullName>
    </alternativeName>
</protein>
<dbReference type="GO" id="GO:0070929">
    <property type="term" value="P:trans-translation"/>
    <property type="evidence" value="ECO:0007669"/>
    <property type="project" value="UniProtKB-UniRule"/>
</dbReference>
<dbReference type="GO" id="GO:0003723">
    <property type="term" value="F:RNA binding"/>
    <property type="evidence" value="ECO:0007669"/>
    <property type="project" value="UniProtKB-UniRule"/>
</dbReference>
<dbReference type="GO" id="GO:0005829">
    <property type="term" value="C:cytosol"/>
    <property type="evidence" value="ECO:0007669"/>
    <property type="project" value="TreeGrafter"/>
</dbReference>
<evidence type="ECO:0000256" key="3">
    <source>
        <dbReference type="HAMAP-Rule" id="MF_00023"/>
    </source>
</evidence>
<dbReference type="Pfam" id="PF01668">
    <property type="entry name" value="SmpB"/>
    <property type="match status" value="1"/>
</dbReference>
<gene>
    <name evidence="3" type="primary">smpB</name>
    <name evidence="4" type="ORF">ACD_49C00055G0004</name>
</gene>
<comment type="function">
    <text evidence="3">Required for rescue of stalled ribosomes mediated by trans-translation. Binds to transfer-messenger RNA (tmRNA), required for stable association of tmRNA with ribosomes. tmRNA and SmpB together mimic tRNA shape, replacing the anticodon stem-loop with SmpB. tmRNA is encoded by the ssrA gene; the 2 termini fold to resemble tRNA(Ala) and it encodes a 'tag peptide', a short internal open reading frame. During trans-translation Ala-aminoacylated tmRNA acts like a tRNA, entering the A-site of stalled ribosomes, displacing the stalled mRNA. The ribosome then switches to translate the ORF on the tmRNA; the nascent peptide is terminated with the 'tag peptide' encoded by the tmRNA and targeted for degradation. The ribosome is freed to recommence translation, which seems to be the essential function of trans-translation.</text>
</comment>
<dbReference type="AlphaFoldDB" id="K2AWV0"/>
<dbReference type="EMBL" id="AMFJ01021641">
    <property type="protein sequence ID" value="EKD66267.1"/>
    <property type="molecule type" value="Genomic_DNA"/>
</dbReference>
<dbReference type="NCBIfam" id="NF003843">
    <property type="entry name" value="PRK05422.1"/>
    <property type="match status" value="1"/>
</dbReference>
<dbReference type="NCBIfam" id="TIGR00086">
    <property type="entry name" value="smpB"/>
    <property type="match status" value="1"/>
</dbReference>
<dbReference type="PROSITE" id="PS01317">
    <property type="entry name" value="SSRP"/>
    <property type="match status" value="1"/>
</dbReference>
<dbReference type="InterPro" id="IPR023620">
    <property type="entry name" value="SmpB"/>
</dbReference>
<proteinExistence type="inferred from homology"/>
<comment type="subcellular location">
    <subcellularLocation>
        <location evidence="3">Cytoplasm</location>
    </subcellularLocation>
    <text evidence="3">The tmRNA-SmpB complex associates with stalled 70S ribosomes.</text>
</comment>
<dbReference type="PANTHER" id="PTHR30308:SF2">
    <property type="entry name" value="SSRA-BINDING PROTEIN"/>
    <property type="match status" value="1"/>
</dbReference>
<sequence>MNTKKEIKIVSLLRNKKAIFDYEIVSSYEAGIELLGYEVKSVKAKLINLKGSFIIIREGILYIQKFHISPYKNVTNKTAVDPLRERKLFLKKKDILYLSQKLKEKWFSLIPEEVYLKWNLIKVKVSLVKWKKKFEKKQILKERSIDKQAKIESSKLFR</sequence>
<evidence type="ECO:0000313" key="4">
    <source>
        <dbReference type="EMBL" id="EKD66267.1"/>
    </source>
</evidence>
<dbReference type="InterPro" id="IPR000037">
    <property type="entry name" value="SsrA-bd_prot"/>
</dbReference>
<accession>K2AWV0</accession>
<keyword evidence="2 3" id="KW-0694">RNA-binding</keyword>
<comment type="caution">
    <text evidence="4">The sequence shown here is derived from an EMBL/GenBank/DDBJ whole genome shotgun (WGS) entry which is preliminary data.</text>
</comment>
<evidence type="ECO:0000256" key="1">
    <source>
        <dbReference type="ARBA" id="ARBA00022490"/>
    </source>
</evidence>
<dbReference type="HAMAP" id="MF_00023">
    <property type="entry name" value="SmpB"/>
    <property type="match status" value="1"/>
</dbReference>
<dbReference type="InterPro" id="IPR020081">
    <property type="entry name" value="SsrA-bd_prot_CS"/>
</dbReference>
<organism evidence="4">
    <name type="scientific">uncultured bacterium</name>
    <name type="common">gcode 4</name>
    <dbReference type="NCBI Taxonomy" id="1234023"/>
    <lineage>
        <taxon>Bacteria</taxon>
        <taxon>environmental samples</taxon>
    </lineage>
</organism>
<dbReference type="PANTHER" id="PTHR30308">
    <property type="entry name" value="TMRNA-BINDING COMPONENT OF TRANS-TRANSLATION TAGGING COMPLEX"/>
    <property type="match status" value="1"/>
</dbReference>
<dbReference type="Gene3D" id="2.40.280.10">
    <property type="match status" value="1"/>
</dbReference>
<comment type="similarity">
    <text evidence="3">Belongs to the SmpB family.</text>
</comment>
<dbReference type="SUPFAM" id="SSF74982">
    <property type="entry name" value="Small protein B (SmpB)"/>
    <property type="match status" value="1"/>
</dbReference>
<dbReference type="GO" id="GO:0070930">
    <property type="term" value="P:trans-translation-dependent protein tagging"/>
    <property type="evidence" value="ECO:0007669"/>
    <property type="project" value="TreeGrafter"/>
</dbReference>
<keyword evidence="1 3" id="KW-0963">Cytoplasm</keyword>